<comment type="similarity">
    <text evidence="1">Belongs to the glycosyltransferase 2 family.</text>
</comment>
<sequence length="282" mass="30436">MEPEDDRVTVVVATRNRQDDLLASLPRHRAPVILVDNASTDASPDAVAAARPDAAVIRLPRNLGAMARTVGVEAATTPFVAFADDDSWWASGALREAARTLAAHPRLGLVCARILVGPEERTDPISAAMARSPLPRDPRLPGEPLLGFVACAAMVRRSAFLAVGGFDPVVRFPGEEERLALDLAAAGWAMSYLDDVVVHHHPSPSRHSPDRRRRGIARAATLSALMRLPWRDAVGEIRRVAAMSPSHRAGVLHGLREAPAALRRRRPVPADVMALRALLAPW</sequence>
<evidence type="ECO:0000256" key="3">
    <source>
        <dbReference type="ARBA" id="ARBA00022679"/>
    </source>
</evidence>
<evidence type="ECO:0000313" key="5">
    <source>
        <dbReference type="EMBL" id="MBO0609018.1"/>
    </source>
</evidence>
<name>A0ABS3I7P4_9MICO</name>
<dbReference type="PANTHER" id="PTHR43685">
    <property type="entry name" value="GLYCOSYLTRANSFERASE"/>
    <property type="match status" value="1"/>
</dbReference>
<organism evidence="5 6">
    <name type="scientific">Myceligenerans salitolerans</name>
    <dbReference type="NCBI Taxonomy" id="1230528"/>
    <lineage>
        <taxon>Bacteria</taxon>
        <taxon>Bacillati</taxon>
        <taxon>Actinomycetota</taxon>
        <taxon>Actinomycetes</taxon>
        <taxon>Micrococcales</taxon>
        <taxon>Promicromonosporaceae</taxon>
        <taxon>Myceligenerans</taxon>
    </lineage>
</organism>
<keyword evidence="2" id="KW-0328">Glycosyltransferase</keyword>
<keyword evidence="6" id="KW-1185">Reference proteome</keyword>
<gene>
    <name evidence="5" type="ORF">J0911_08230</name>
</gene>
<evidence type="ECO:0000256" key="2">
    <source>
        <dbReference type="ARBA" id="ARBA00022676"/>
    </source>
</evidence>
<dbReference type="InterPro" id="IPR001173">
    <property type="entry name" value="Glyco_trans_2-like"/>
</dbReference>
<evidence type="ECO:0000256" key="1">
    <source>
        <dbReference type="ARBA" id="ARBA00006739"/>
    </source>
</evidence>
<dbReference type="RefSeq" id="WP_207274975.1">
    <property type="nucleotide sequence ID" value="NZ_JAFMPK010000032.1"/>
</dbReference>
<feature type="domain" description="Glycosyltransferase 2-like" evidence="4">
    <location>
        <begin position="9"/>
        <end position="160"/>
    </location>
</feature>
<dbReference type="EMBL" id="JAFMPK010000032">
    <property type="protein sequence ID" value="MBO0609018.1"/>
    <property type="molecule type" value="Genomic_DNA"/>
</dbReference>
<dbReference type="Pfam" id="PF00535">
    <property type="entry name" value="Glycos_transf_2"/>
    <property type="match status" value="1"/>
</dbReference>
<dbReference type="Proteomes" id="UP000664617">
    <property type="component" value="Unassembled WGS sequence"/>
</dbReference>
<dbReference type="InterPro" id="IPR050834">
    <property type="entry name" value="Glycosyltransf_2"/>
</dbReference>
<dbReference type="PANTHER" id="PTHR43685:SF5">
    <property type="entry name" value="GLYCOSYLTRANSFERASE EPSE-RELATED"/>
    <property type="match status" value="1"/>
</dbReference>
<comment type="caution">
    <text evidence="5">The sequence shown here is derived from an EMBL/GenBank/DDBJ whole genome shotgun (WGS) entry which is preliminary data.</text>
</comment>
<keyword evidence="3" id="KW-0808">Transferase</keyword>
<evidence type="ECO:0000313" key="6">
    <source>
        <dbReference type="Proteomes" id="UP000664617"/>
    </source>
</evidence>
<accession>A0ABS3I7P4</accession>
<dbReference type="Gene3D" id="3.90.550.10">
    <property type="entry name" value="Spore Coat Polysaccharide Biosynthesis Protein SpsA, Chain A"/>
    <property type="match status" value="1"/>
</dbReference>
<protein>
    <submittedName>
        <fullName evidence="5">Glycosyltransferase</fullName>
    </submittedName>
</protein>
<dbReference type="SUPFAM" id="SSF53448">
    <property type="entry name" value="Nucleotide-diphospho-sugar transferases"/>
    <property type="match status" value="1"/>
</dbReference>
<evidence type="ECO:0000259" key="4">
    <source>
        <dbReference type="Pfam" id="PF00535"/>
    </source>
</evidence>
<dbReference type="InterPro" id="IPR029044">
    <property type="entry name" value="Nucleotide-diphossugar_trans"/>
</dbReference>
<reference evidence="6" key="1">
    <citation type="submission" date="2023-07" db="EMBL/GenBank/DDBJ databases">
        <title>Myceligenerans salitolerans sp. nov., a halotolerant actinomycete isolated from a salt lake in Xinjiang, China.</title>
        <authorList>
            <person name="Guan T."/>
        </authorList>
    </citation>
    <scope>NUCLEOTIDE SEQUENCE [LARGE SCALE GENOMIC DNA]</scope>
    <source>
        <strain evidence="6">XHU 5031</strain>
    </source>
</reference>
<proteinExistence type="inferred from homology"/>